<reference evidence="2 3" key="1">
    <citation type="submission" date="2023-12" db="EMBL/GenBank/DDBJ databases">
        <title>novel species in genus Nocarida.</title>
        <authorList>
            <person name="Li Z."/>
        </authorList>
    </citation>
    <scope>NUCLEOTIDE SEQUENCE [LARGE SCALE GENOMIC DNA]</scope>
    <source>
        <strain evidence="2 3">CDC186</strain>
    </source>
</reference>
<dbReference type="EMBL" id="JAYKYQ010000007">
    <property type="protein sequence ID" value="MEB3512174.1"/>
    <property type="molecule type" value="Genomic_DNA"/>
</dbReference>
<dbReference type="Pfam" id="PF09981">
    <property type="entry name" value="DUF2218"/>
    <property type="match status" value="1"/>
</dbReference>
<proteinExistence type="predicted"/>
<keyword evidence="3" id="KW-1185">Reference proteome</keyword>
<evidence type="ECO:0000313" key="2">
    <source>
        <dbReference type="EMBL" id="MEB3512174.1"/>
    </source>
</evidence>
<name>A0ABU6AXF3_9NOCA</name>
<dbReference type="RefSeq" id="WP_195081094.1">
    <property type="nucleotide sequence ID" value="NZ_JAYESH010000006.1"/>
</dbReference>
<dbReference type="InterPro" id="IPR014543">
    <property type="entry name" value="UCP028291"/>
</dbReference>
<feature type="region of interest" description="Disordered" evidence="1">
    <location>
        <begin position="93"/>
        <end position="115"/>
    </location>
</feature>
<protein>
    <submittedName>
        <fullName evidence="2">DUF2218 domain-containing protein</fullName>
    </submittedName>
</protein>
<organism evidence="2 3">
    <name type="scientific">Nocardia implantans</name>
    <dbReference type="NCBI Taxonomy" id="3108168"/>
    <lineage>
        <taxon>Bacteria</taxon>
        <taxon>Bacillati</taxon>
        <taxon>Actinomycetota</taxon>
        <taxon>Actinomycetes</taxon>
        <taxon>Mycobacteriales</taxon>
        <taxon>Nocardiaceae</taxon>
        <taxon>Nocardia</taxon>
    </lineage>
</organism>
<dbReference type="Gene3D" id="3.30.310.50">
    <property type="entry name" value="Alpha-D-phosphohexomutase, C-terminal domain"/>
    <property type="match status" value="1"/>
</dbReference>
<dbReference type="Proteomes" id="UP001348098">
    <property type="component" value="Unassembled WGS sequence"/>
</dbReference>
<evidence type="ECO:0000256" key="1">
    <source>
        <dbReference type="SAM" id="MobiDB-lite"/>
    </source>
</evidence>
<accession>A0ABU6AXF3</accession>
<comment type="caution">
    <text evidence="2">The sequence shown here is derived from an EMBL/GenBank/DDBJ whole genome shotgun (WGS) entry which is preliminary data.</text>
</comment>
<evidence type="ECO:0000313" key="3">
    <source>
        <dbReference type="Proteomes" id="UP001348098"/>
    </source>
</evidence>
<sequence length="115" mass="12721">MTARGSSHSVVHTDRPERYGKQLVSHLGRRNGGEWSSESSAGWIDLDIGRATVTARPGELHLRIDAAAEDLPRLEDVLARHLVRFGERDQLDVTWRRDPATTAPDDPAGDRPSDS</sequence>
<gene>
    <name evidence="2" type="ORF">U3653_19260</name>
</gene>